<comment type="caution">
    <text evidence="1">The sequence shown here is derived from an EMBL/GenBank/DDBJ whole genome shotgun (WGS) entry which is preliminary data.</text>
</comment>
<keyword evidence="2" id="KW-1185">Reference proteome</keyword>
<reference evidence="1" key="1">
    <citation type="submission" date="2020-09" db="EMBL/GenBank/DDBJ databases">
        <title>Genome seq and assembly of Tianweitania sp.</title>
        <authorList>
            <person name="Chhetri G."/>
        </authorList>
    </citation>
    <scope>NUCLEOTIDE SEQUENCE</scope>
    <source>
        <strain evidence="1">Rool2</strain>
    </source>
</reference>
<evidence type="ECO:0000313" key="2">
    <source>
        <dbReference type="Proteomes" id="UP000643405"/>
    </source>
</evidence>
<proteinExistence type="predicted"/>
<protein>
    <submittedName>
        <fullName evidence="1">Uncharacterized protein</fullName>
    </submittedName>
</protein>
<organism evidence="1 2">
    <name type="scientific">Oryzicola mucosus</name>
    <dbReference type="NCBI Taxonomy" id="2767425"/>
    <lineage>
        <taxon>Bacteria</taxon>
        <taxon>Pseudomonadati</taxon>
        <taxon>Pseudomonadota</taxon>
        <taxon>Alphaproteobacteria</taxon>
        <taxon>Hyphomicrobiales</taxon>
        <taxon>Phyllobacteriaceae</taxon>
        <taxon>Oryzicola</taxon>
    </lineage>
</organism>
<dbReference type="Proteomes" id="UP000643405">
    <property type="component" value="Unassembled WGS sequence"/>
</dbReference>
<dbReference type="EMBL" id="JACVVX010000002">
    <property type="protein sequence ID" value="MBD0414647.1"/>
    <property type="molecule type" value="Genomic_DNA"/>
</dbReference>
<dbReference type="AlphaFoldDB" id="A0A8J6PV48"/>
<accession>A0A8J6PV48</accession>
<name>A0A8J6PV48_9HYPH</name>
<dbReference type="RefSeq" id="WP_188164078.1">
    <property type="nucleotide sequence ID" value="NZ_JACVVX010000002.1"/>
</dbReference>
<gene>
    <name evidence="1" type="ORF">ICI42_08275</name>
</gene>
<evidence type="ECO:0000313" key="1">
    <source>
        <dbReference type="EMBL" id="MBD0414647.1"/>
    </source>
</evidence>
<sequence length="522" mass="57555">MAAQRIDLYNRLETRRGDRDMDNGFAARLHDPLWFLARQWQMGEYQGENASTPVRVDVEVTRSPILPLEGEAAFDPRIVPAEALVESELEDWWTMGRRIRAGHRIASLSPGLIDQPQLVFQDPPPPYQAFAGRLDGLAVWLIRESLGVQIGDFGDDAPPRDSPDRWDSKKLSYGASFDSPVAELEIRDHRGGSVDWYSADADEAAAQGDTPEPEAVAVIPTPLEYPGAPHSRFWEIEDAQVDIGGYAPDTAHFATMLLVELIYSHSDDWFLFPVNAEVGSVVSIDGMTVTDGFGQVFDGTELLDDGTPVYPGLSAPEDFSLYRSTGLPASSLVIWPVAEGPLESQPIERVQFGVDEQSNVLWALERVVDGRAIARKPVEPNAAHPSYPPIRPSGDLSKAKTYAYKPADGIESHWHPYQLDWSAEGGPAYLRGGMADYGLQQPRPTPHPGGRLLYAGTPEAPELHSISAGVMAGGGFELERRWQLARGVDGRPVLWVERQRHILRSPPARNVRFDVLEESGGE</sequence>